<proteinExistence type="inferred from homology"/>
<dbReference type="SUPFAM" id="SSF46785">
    <property type="entry name" value="Winged helix' DNA-binding domain"/>
    <property type="match status" value="1"/>
</dbReference>
<geneLocation type="plasmid" evidence="7">
    <name>pcoccu</name>
</geneLocation>
<protein>
    <submittedName>
        <fullName evidence="6">HTH-type transcriptional regulator LeuO</fullName>
    </submittedName>
</protein>
<evidence type="ECO:0000259" key="5">
    <source>
        <dbReference type="PROSITE" id="PS50931"/>
    </source>
</evidence>
<dbReference type="InterPro" id="IPR005119">
    <property type="entry name" value="LysR_subst-bd"/>
</dbReference>
<keyword evidence="4" id="KW-0804">Transcription</keyword>
<name>A0A6B8VTF4_9CORY</name>
<dbReference type="PANTHER" id="PTHR30118">
    <property type="entry name" value="HTH-TYPE TRANSCRIPTIONAL REGULATOR LEUO-RELATED"/>
    <property type="match status" value="1"/>
</dbReference>
<accession>A0A6B8VTF4</accession>
<dbReference type="PRINTS" id="PR00039">
    <property type="entry name" value="HTHLYSR"/>
</dbReference>
<evidence type="ECO:0000313" key="7">
    <source>
        <dbReference type="Proteomes" id="UP000424462"/>
    </source>
</evidence>
<evidence type="ECO:0000256" key="3">
    <source>
        <dbReference type="ARBA" id="ARBA00023125"/>
    </source>
</evidence>
<dbReference type="InterPro" id="IPR050389">
    <property type="entry name" value="LysR-type_TF"/>
</dbReference>
<dbReference type="KEGG" id="cok:COCCU_14510"/>
<dbReference type="InterPro" id="IPR036388">
    <property type="entry name" value="WH-like_DNA-bd_sf"/>
</dbReference>
<dbReference type="PROSITE" id="PS50931">
    <property type="entry name" value="HTH_LYSR"/>
    <property type="match status" value="1"/>
</dbReference>
<feature type="domain" description="HTH lysR-type" evidence="5">
    <location>
        <begin position="5"/>
        <end position="62"/>
    </location>
</feature>
<dbReference type="Pfam" id="PF03466">
    <property type="entry name" value="LysR_substrate"/>
    <property type="match status" value="1"/>
</dbReference>
<keyword evidence="2" id="KW-0805">Transcription regulation</keyword>
<dbReference type="GO" id="GO:0003677">
    <property type="term" value="F:DNA binding"/>
    <property type="evidence" value="ECO:0007669"/>
    <property type="project" value="UniProtKB-KW"/>
</dbReference>
<dbReference type="AlphaFoldDB" id="A0A6B8VTF4"/>
<keyword evidence="6" id="KW-0614">Plasmid</keyword>
<evidence type="ECO:0000313" key="6">
    <source>
        <dbReference type="EMBL" id="QGU08792.1"/>
    </source>
</evidence>
<evidence type="ECO:0000256" key="1">
    <source>
        <dbReference type="ARBA" id="ARBA00009437"/>
    </source>
</evidence>
<dbReference type="SUPFAM" id="SSF53850">
    <property type="entry name" value="Periplasmic binding protein-like II"/>
    <property type="match status" value="1"/>
</dbReference>
<keyword evidence="3" id="KW-0238">DNA-binding</keyword>
<dbReference type="GO" id="GO:0003700">
    <property type="term" value="F:DNA-binding transcription factor activity"/>
    <property type="evidence" value="ECO:0007669"/>
    <property type="project" value="InterPro"/>
</dbReference>
<evidence type="ECO:0000256" key="4">
    <source>
        <dbReference type="ARBA" id="ARBA00023163"/>
    </source>
</evidence>
<dbReference type="InterPro" id="IPR000847">
    <property type="entry name" value="LysR_HTH_N"/>
</dbReference>
<dbReference type="RefSeq" id="WP_197088530.1">
    <property type="nucleotide sequence ID" value="NZ_CP046456.1"/>
</dbReference>
<dbReference type="Proteomes" id="UP000424462">
    <property type="component" value="Plasmid pCOCCU"/>
</dbReference>
<gene>
    <name evidence="6" type="primary">leuO</name>
    <name evidence="6" type="ORF">COCCU_14510</name>
</gene>
<dbReference type="Gene3D" id="1.10.10.10">
    <property type="entry name" value="Winged helix-like DNA-binding domain superfamily/Winged helix DNA-binding domain"/>
    <property type="match status" value="1"/>
</dbReference>
<dbReference type="InterPro" id="IPR036390">
    <property type="entry name" value="WH_DNA-bd_sf"/>
</dbReference>
<dbReference type="Pfam" id="PF00126">
    <property type="entry name" value="HTH_1"/>
    <property type="match status" value="1"/>
</dbReference>
<sequence length="314" mass="34854">MVKEVNLNLIRTFCLIYEHQGISRAADELHLSQPTVSYSLKQLRKAFSDQLFYRERGLLHPTPRAQQVYPDLRAALDLIATTEISSTEFGPDNSTREFVLMLSDLGEVVFLPSIQQLFEAKAPAARLRIEPLDVVKVPEKLTSGEIDAAIQTPRFYSDDVERTVIYRDIYVVIASVDHPRIQGSISLEQMSAERFIRIKSSIGHDAPENLLLEAGMQLHTGIIGTRVVSTPGVVMSSELLGIIPTAVIESLGWSDRIQILPNPINAEPMEVSLMSRVKQRRTRPQKWFVNLIEEAVGNMPSDVDGTAGPAPAAG</sequence>
<dbReference type="EMBL" id="CP046456">
    <property type="protein sequence ID" value="QGU08792.1"/>
    <property type="molecule type" value="Genomic_DNA"/>
</dbReference>
<dbReference type="Gene3D" id="3.40.190.10">
    <property type="entry name" value="Periplasmic binding protein-like II"/>
    <property type="match status" value="2"/>
</dbReference>
<evidence type="ECO:0000256" key="2">
    <source>
        <dbReference type="ARBA" id="ARBA00023015"/>
    </source>
</evidence>
<organism evidence="6 7">
    <name type="scientific">Corynebacterium occultum</name>
    <dbReference type="NCBI Taxonomy" id="2675219"/>
    <lineage>
        <taxon>Bacteria</taxon>
        <taxon>Bacillati</taxon>
        <taxon>Actinomycetota</taxon>
        <taxon>Actinomycetes</taxon>
        <taxon>Mycobacteriales</taxon>
        <taxon>Corynebacteriaceae</taxon>
        <taxon>Corynebacterium</taxon>
    </lineage>
</organism>
<comment type="similarity">
    <text evidence="1">Belongs to the LysR transcriptional regulatory family.</text>
</comment>
<reference evidence="6 7" key="1">
    <citation type="submission" date="2019-11" db="EMBL/GenBank/DDBJ databases">
        <title>Complete genome sequence of Corynebacterium kalinowskii 1959, a novel Corynebacterium species isolated from soil of a small paddock in Vilsendorf, Germany.</title>
        <authorList>
            <person name="Schaffert L."/>
            <person name="Ruwe M."/>
            <person name="Milse J."/>
            <person name="Hanuschka K."/>
            <person name="Ortseifen V."/>
            <person name="Droste J."/>
            <person name="Brandt D."/>
            <person name="Schlueter L."/>
            <person name="Kutter Y."/>
            <person name="Vinke S."/>
            <person name="Viehoefer P."/>
            <person name="Jacob L."/>
            <person name="Luebke N.-C."/>
            <person name="Schulte-Berndt E."/>
            <person name="Hain C."/>
            <person name="Linder M."/>
            <person name="Schmidt P."/>
            <person name="Wollenschlaeger L."/>
            <person name="Luttermann T."/>
            <person name="Thieme E."/>
            <person name="Hassa J."/>
            <person name="Haak M."/>
            <person name="Wittchen M."/>
            <person name="Mentz A."/>
            <person name="Persicke M."/>
            <person name="Busche T."/>
            <person name="Ruckert C."/>
        </authorList>
    </citation>
    <scope>NUCLEOTIDE SEQUENCE [LARGE SCALE GENOMIC DNA]</scope>
    <source>
        <strain evidence="6 7">2039</strain>
        <plasmid evidence="7">pcoccu</plasmid>
    </source>
</reference>
<keyword evidence="7" id="KW-1185">Reference proteome</keyword>
<dbReference type="PANTHER" id="PTHR30118:SF15">
    <property type="entry name" value="TRANSCRIPTIONAL REGULATORY PROTEIN"/>
    <property type="match status" value="1"/>
</dbReference>